<sequence length="69" mass="8328">MSEERRPFKAEKVETRDGEILLRCPRCGALFRDQKSYSRHVNKSHLYKKNRPKRILKKMKRRGDVLVQD</sequence>
<organism evidence="2 3">
    <name type="scientific">Methanopyrus kandleri</name>
    <dbReference type="NCBI Taxonomy" id="2320"/>
    <lineage>
        <taxon>Archaea</taxon>
        <taxon>Methanobacteriati</taxon>
        <taxon>Methanobacteriota</taxon>
        <taxon>Methanomada group</taxon>
        <taxon>Methanopyri</taxon>
        <taxon>Methanopyrales</taxon>
        <taxon>Methanopyraceae</taxon>
        <taxon>Methanopyrus</taxon>
    </lineage>
</organism>
<dbReference type="EMBL" id="DUJS01000002">
    <property type="protein sequence ID" value="HII70202.1"/>
    <property type="molecule type" value="Genomic_DNA"/>
</dbReference>
<accession>A0A832T6F0</accession>
<dbReference type="PROSITE" id="PS50157">
    <property type="entry name" value="ZINC_FINGER_C2H2_2"/>
    <property type="match status" value="1"/>
</dbReference>
<dbReference type="InterPro" id="IPR013087">
    <property type="entry name" value="Znf_C2H2_type"/>
</dbReference>
<dbReference type="RefSeq" id="WP_281070585.1">
    <property type="nucleotide sequence ID" value="NZ_DUJS01000002.1"/>
</dbReference>
<proteinExistence type="predicted"/>
<protein>
    <recommendedName>
        <fullName evidence="1">C2H2-type domain-containing protein</fullName>
    </recommendedName>
</protein>
<comment type="caution">
    <text evidence="2">The sequence shown here is derived from an EMBL/GenBank/DDBJ whole genome shotgun (WGS) entry which is preliminary data.</text>
</comment>
<reference evidence="2" key="1">
    <citation type="journal article" date="2020" name="bioRxiv">
        <title>A rank-normalized archaeal taxonomy based on genome phylogeny resolves widespread incomplete and uneven classifications.</title>
        <authorList>
            <person name="Rinke C."/>
            <person name="Chuvochina M."/>
            <person name="Mussig A.J."/>
            <person name="Chaumeil P.-A."/>
            <person name="Waite D.W."/>
            <person name="Whitman W.B."/>
            <person name="Parks D.H."/>
            <person name="Hugenholtz P."/>
        </authorList>
    </citation>
    <scope>NUCLEOTIDE SEQUENCE</scope>
    <source>
        <strain evidence="2">UBA8853</strain>
    </source>
</reference>
<evidence type="ECO:0000313" key="2">
    <source>
        <dbReference type="EMBL" id="HII70202.1"/>
    </source>
</evidence>
<evidence type="ECO:0000259" key="1">
    <source>
        <dbReference type="PROSITE" id="PS50157"/>
    </source>
</evidence>
<name>A0A832T6F0_9EURY</name>
<feature type="domain" description="C2H2-type" evidence="1">
    <location>
        <begin position="22"/>
        <end position="50"/>
    </location>
</feature>
<gene>
    <name evidence="2" type="ORF">HA336_03095</name>
</gene>
<dbReference type="Proteomes" id="UP000619545">
    <property type="component" value="Unassembled WGS sequence"/>
</dbReference>
<dbReference type="AlphaFoldDB" id="A0A832T6F0"/>
<evidence type="ECO:0000313" key="3">
    <source>
        <dbReference type="Proteomes" id="UP000619545"/>
    </source>
</evidence>
<dbReference type="PROSITE" id="PS00028">
    <property type="entry name" value="ZINC_FINGER_C2H2_1"/>
    <property type="match status" value="1"/>
</dbReference>